<dbReference type="PANTHER" id="PTHR12377">
    <property type="entry name" value="CYTOSOLIC IRON-SULFUR ASSEMBLY COMPONENT 2B-RELATED"/>
    <property type="match status" value="1"/>
</dbReference>
<dbReference type="AlphaFoldDB" id="A0A0D3JY21"/>
<dbReference type="RefSeq" id="XP_005780835.1">
    <property type="nucleotide sequence ID" value="XM_005780778.1"/>
</dbReference>
<dbReference type="Pfam" id="PF01883">
    <property type="entry name" value="FeS_assembly_P"/>
    <property type="match status" value="1"/>
</dbReference>
<dbReference type="GO" id="GO:0051604">
    <property type="term" value="P:protein maturation"/>
    <property type="evidence" value="ECO:0007669"/>
    <property type="project" value="InterPro"/>
</dbReference>
<dbReference type="Proteomes" id="UP000013827">
    <property type="component" value="Unassembled WGS sequence"/>
</dbReference>
<protein>
    <recommendedName>
        <fullName evidence="4">MIP18 family-like domain-containing protein</fullName>
    </recommendedName>
</protein>
<feature type="compositionally biased region" description="Basic and acidic residues" evidence="3">
    <location>
        <begin position="11"/>
        <end position="20"/>
    </location>
</feature>
<organism evidence="5 6">
    <name type="scientific">Emiliania huxleyi (strain CCMP1516)</name>
    <dbReference type="NCBI Taxonomy" id="280463"/>
    <lineage>
        <taxon>Eukaryota</taxon>
        <taxon>Haptista</taxon>
        <taxon>Haptophyta</taxon>
        <taxon>Prymnesiophyceae</taxon>
        <taxon>Isochrysidales</taxon>
        <taxon>Noelaerhabdaceae</taxon>
        <taxon>Emiliania</taxon>
    </lineage>
</organism>
<keyword evidence="2" id="KW-0159">Chromosome partition</keyword>
<feature type="domain" description="MIP18 family-like" evidence="4">
    <location>
        <begin position="40"/>
        <end position="109"/>
    </location>
</feature>
<sequence length="157" mass="17342">MQEGLNASPELHAESDEQRSANECATEADPNARDRIDSLEIFELIRGIKDPEHPHTLEQLNVAQRRLIDVDDEGGRVVVRFTPTIPHCSMATLIGLCLRVKLLRSLPPRLKVDILISPGAHASEEAINKQLNDKERVAAALENDNLLGVVNQCLLNA</sequence>
<evidence type="ECO:0000256" key="3">
    <source>
        <dbReference type="SAM" id="MobiDB-lite"/>
    </source>
</evidence>
<dbReference type="InterPro" id="IPR002744">
    <property type="entry name" value="MIP18-like"/>
</dbReference>
<dbReference type="Gene3D" id="6.10.250.1280">
    <property type="match status" value="1"/>
</dbReference>
<dbReference type="GO" id="GO:0140535">
    <property type="term" value="C:intracellular protein-containing complex"/>
    <property type="evidence" value="ECO:0007669"/>
    <property type="project" value="UniProtKB-ARBA"/>
</dbReference>
<dbReference type="STRING" id="2903.R1EZP0"/>
<dbReference type="SUPFAM" id="SSF117916">
    <property type="entry name" value="Fe-S cluster assembly (FSCA) domain-like"/>
    <property type="match status" value="1"/>
</dbReference>
<evidence type="ECO:0000256" key="2">
    <source>
        <dbReference type="ARBA" id="ARBA00022829"/>
    </source>
</evidence>
<dbReference type="eggNOG" id="KOG3381">
    <property type="taxonomic scope" value="Eukaryota"/>
</dbReference>
<dbReference type="GO" id="GO:0007059">
    <property type="term" value="P:chromosome segregation"/>
    <property type="evidence" value="ECO:0007669"/>
    <property type="project" value="UniProtKB-KW"/>
</dbReference>
<evidence type="ECO:0000256" key="1">
    <source>
        <dbReference type="ARBA" id="ARBA00010381"/>
    </source>
</evidence>
<dbReference type="EnsemblProtists" id="EOD28406">
    <property type="protein sequence ID" value="EOD28406"/>
    <property type="gene ID" value="EMIHUDRAFT_64111"/>
</dbReference>
<evidence type="ECO:0000313" key="5">
    <source>
        <dbReference type="EnsemblProtists" id="EOD28406"/>
    </source>
</evidence>
<dbReference type="GO" id="GO:1990229">
    <property type="term" value="C:iron-sulfur cluster assembly complex"/>
    <property type="evidence" value="ECO:0007669"/>
    <property type="project" value="UniProtKB-ARBA"/>
</dbReference>
<evidence type="ECO:0000313" key="6">
    <source>
        <dbReference type="Proteomes" id="UP000013827"/>
    </source>
</evidence>
<accession>A0A0D3JY21</accession>
<reference evidence="5" key="2">
    <citation type="submission" date="2024-10" db="UniProtKB">
        <authorList>
            <consortium name="EnsemblProtists"/>
        </authorList>
    </citation>
    <scope>IDENTIFICATION</scope>
</reference>
<dbReference type="PaxDb" id="2903-EOD28406"/>
<proteinExistence type="inferred from homology"/>
<keyword evidence="6" id="KW-1185">Reference proteome</keyword>
<dbReference type="HOGENOM" id="CLU_075876_3_1_1"/>
<dbReference type="InterPro" id="IPR034904">
    <property type="entry name" value="FSCA_dom_sf"/>
</dbReference>
<dbReference type="Gene3D" id="3.30.300.130">
    <property type="entry name" value="Fe-S cluster assembly (FSCA)"/>
    <property type="match status" value="1"/>
</dbReference>
<dbReference type="FunFam" id="3.30.300.130:FF:000005">
    <property type="entry name" value="Mitotic spindle-associated mmxd complex subunit"/>
    <property type="match status" value="1"/>
</dbReference>
<dbReference type="KEGG" id="ehx:EMIHUDRAFT_64111"/>
<dbReference type="GeneID" id="17273952"/>
<name>A0A0D3JY21_EMIH1</name>
<dbReference type="InterPro" id="IPR039796">
    <property type="entry name" value="MIP18"/>
</dbReference>
<dbReference type="PANTHER" id="PTHR12377:SF0">
    <property type="entry name" value="CYTOSOLIC IRON-SULFUR ASSEMBLY COMPONENT 2B"/>
    <property type="match status" value="1"/>
</dbReference>
<dbReference type="OMA" id="NQCISAR"/>
<comment type="similarity">
    <text evidence="1">Belongs to the MIP18 family.</text>
</comment>
<evidence type="ECO:0000259" key="4">
    <source>
        <dbReference type="Pfam" id="PF01883"/>
    </source>
</evidence>
<feature type="region of interest" description="Disordered" evidence="3">
    <location>
        <begin position="1"/>
        <end position="30"/>
    </location>
</feature>
<reference evidence="6" key="1">
    <citation type="journal article" date="2013" name="Nature">
        <title>Pan genome of the phytoplankton Emiliania underpins its global distribution.</title>
        <authorList>
            <person name="Read B.A."/>
            <person name="Kegel J."/>
            <person name="Klute M.J."/>
            <person name="Kuo A."/>
            <person name="Lefebvre S.C."/>
            <person name="Maumus F."/>
            <person name="Mayer C."/>
            <person name="Miller J."/>
            <person name="Monier A."/>
            <person name="Salamov A."/>
            <person name="Young J."/>
            <person name="Aguilar M."/>
            <person name="Claverie J.M."/>
            <person name="Frickenhaus S."/>
            <person name="Gonzalez K."/>
            <person name="Herman E.K."/>
            <person name="Lin Y.C."/>
            <person name="Napier J."/>
            <person name="Ogata H."/>
            <person name="Sarno A.F."/>
            <person name="Shmutz J."/>
            <person name="Schroeder D."/>
            <person name="de Vargas C."/>
            <person name="Verret F."/>
            <person name="von Dassow P."/>
            <person name="Valentin K."/>
            <person name="Van de Peer Y."/>
            <person name="Wheeler G."/>
            <person name="Dacks J.B."/>
            <person name="Delwiche C.F."/>
            <person name="Dyhrman S.T."/>
            <person name="Glockner G."/>
            <person name="John U."/>
            <person name="Richards T."/>
            <person name="Worden A.Z."/>
            <person name="Zhang X."/>
            <person name="Grigoriev I.V."/>
            <person name="Allen A.E."/>
            <person name="Bidle K."/>
            <person name="Borodovsky M."/>
            <person name="Bowler C."/>
            <person name="Brownlee C."/>
            <person name="Cock J.M."/>
            <person name="Elias M."/>
            <person name="Gladyshev V.N."/>
            <person name="Groth M."/>
            <person name="Guda C."/>
            <person name="Hadaegh A."/>
            <person name="Iglesias-Rodriguez M.D."/>
            <person name="Jenkins J."/>
            <person name="Jones B.M."/>
            <person name="Lawson T."/>
            <person name="Leese F."/>
            <person name="Lindquist E."/>
            <person name="Lobanov A."/>
            <person name="Lomsadze A."/>
            <person name="Malik S.B."/>
            <person name="Marsh M.E."/>
            <person name="Mackinder L."/>
            <person name="Mock T."/>
            <person name="Mueller-Roeber B."/>
            <person name="Pagarete A."/>
            <person name="Parker M."/>
            <person name="Probert I."/>
            <person name="Quesneville H."/>
            <person name="Raines C."/>
            <person name="Rensing S.A."/>
            <person name="Riano-Pachon D.M."/>
            <person name="Richier S."/>
            <person name="Rokitta S."/>
            <person name="Shiraiwa Y."/>
            <person name="Soanes D.M."/>
            <person name="van der Giezen M."/>
            <person name="Wahlund T.M."/>
            <person name="Williams B."/>
            <person name="Wilson W."/>
            <person name="Wolfe G."/>
            <person name="Wurch L.L."/>
        </authorList>
    </citation>
    <scope>NUCLEOTIDE SEQUENCE</scope>
</reference>